<feature type="transmembrane region" description="Helical" evidence="7">
    <location>
        <begin position="12"/>
        <end position="30"/>
    </location>
</feature>
<dbReference type="InterPro" id="IPR035906">
    <property type="entry name" value="MetI-like_sf"/>
</dbReference>
<dbReference type="Pfam" id="PF00528">
    <property type="entry name" value="BPD_transp_1"/>
    <property type="match status" value="1"/>
</dbReference>
<feature type="transmembrane region" description="Helical" evidence="7">
    <location>
        <begin position="248"/>
        <end position="271"/>
    </location>
</feature>
<evidence type="ECO:0000259" key="8">
    <source>
        <dbReference type="PROSITE" id="PS50928"/>
    </source>
</evidence>
<feature type="transmembrane region" description="Helical" evidence="7">
    <location>
        <begin position="186"/>
        <end position="204"/>
    </location>
</feature>
<dbReference type="PANTHER" id="PTHR43163:SF6">
    <property type="entry name" value="DIPEPTIDE TRANSPORT SYSTEM PERMEASE PROTEIN DPPB-RELATED"/>
    <property type="match status" value="1"/>
</dbReference>
<evidence type="ECO:0000256" key="2">
    <source>
        <dbReference type="ARBA" id="ARBA00022448"/>
    </source>
</evidence>
<dbReference type="SUPFAM" id="SSF161098">
    <property type="entry name" value="MetI-like"/>
    <property type="match status" value="1"/>
</dbReference>
<evidence type="ECO:0000256" key="1">
    <source>
        <dbReference type="ARBA" id="ARBA00004651"/>
    </source>
</evidence>
<organism evidence="9 10">
    <name type="scientific">Brevibacillus choshinensis</name>
    <dbReference type="NCBI Taxonomy" id="54911"/>
    <lineage>
        <taxon>Bacteria</taxon>
        <taxon>Bacillati</taxon>
        <taxon>Bacillota</taxon>
        <taxon>Bacilli</taxon>
        <taxon>Bacillales</taxon>
        <taxon>Paenibacillaceae</taxon>
        <taxon>Brevibacillus</taxon>
    </lineage>
</organism>
<evidence type="ECO:0000313" key="9">
    <source>
        <dbReference type="EMBL" id="KQL49873.1"/>
    </source>
</evidence>
<gene>
    <name evidence="9" type="ORF">AN963_09325</name>
</gene>
<evidence type="ECO:0000313" key="10">
    <source>
        <dbReference type="Proteomes" id="UP000051063"/>
    </source>
</evidence>
<feature type="transmembrane region" description="Helical" evidence="7">
    <location>
        <begin position="98"/>
        <end position="123"/>
    </location>
</feature>
<dbReference type="Proteomes" id="UP000051063">
    <property type="component" value="Unassembled WGS sequence"/>
</dbReference>
<sequence>MTNFLIARLLRGVVTVLVAVTATFLILRVMPGDPTTMMLDNRVPEEIRQQLLKDFGLDKDLFTQYIIFLKQLFFQFDLGTSFVQRVPVMDVILSRLPWTLILMSVSMLITTLIGIPLGVIAAYRKGSFLDQAINALSILGIALFIPWLGIILLYFLGLKIPWFPIGGAVTVGVEGWDYIWDATHHLVLPVVSLTIVHLASYVLYMRASTIDVLNEEYIRTARAKGLKERVVLWRHAVRNSLLSTVTMMGLQLGAIVGGAILTETVFAYPGLGRLIYEAVKEHDYPILQGTFLILAVTVVVVNILTDIVYSYLDPKITYN</sequence>
<comment type="caution">
    <text evidence="9">The sequence shown here is derived from an EMBL/GenBank/DDBJ whole genome shotgun (WGS) entry which is preliminary data.</text>
</comment>
<keyword evidence="2 7" id="KW-0813">Transport</keyword>
<evidence type="ECO:0000256" key="7">
    <source>
        <dbReference type="RuleBase" id="RU363032"/>
    </source>
</evidence>
<proteinExistence type="inferred from homology"/>
<evidence type="ECO:0000256" key="5">
    <source>
        <dbReference type="ARBA" id="ARBA00022989"/>
    </source>
</evidence>
<name>A0ABR5NEA3_BRECH</name>
<dbReference type="Gene3D" id="1.10.3720.10">
    <property type="entry name" value="MetI-like"/>
    <property type="match status" value="1"/>
</dbReference>
<feature type="transmembrane region" description="Helical" evidence="7">
    <location>
        <begin position="135"/>
        <end position="156"/>
    </location>
</feature>
<dbReference type="CDD" id="cd06261">
    <property type="entry name" value="TM_PBP2"/>
    <property type="match status" value="1"/>
</dbReference>
<feature type="transmembrane region" description="Helical" evidence="7">
    <location>
        <begin position="291"/>
        <end position="312"/>
    </location>
</feature>
<evidence type="ECO:0000256" key="3">
    <source>
        <dbReference type="ARBA" id="ARBA00022475"/>
    </source>
</evidence>
<dbReference type="RefSeq" id="WP_055744200.1">
    <property type="nucleotide sequence ID" value="NZ_JARTHT010000002.1"/>
</dbReference>
<dbReference type="InterPro" id="IPR045621">
    <property type="entry name" value="BPD_transp_1_N"/>
</dbReference>
<dbReference type="PROSITE" id="PS50928">
    <property type="entry name" value="ABC_TM1"/>
    <property type="match status" value="1"/>
</dbReference>
<dbReference type="Pfam" id="PF19300">
    <property type="entry name" value="BPD_transp_1_N"/>
    <property type="match status" value="1"/>
</dbReference>
<keyword evidence="10" id="KW-1185">Reference proteome</keyword>
<keyword evidence="4 7" id="KW-0812">Transmembrane</keyword>
<accession>A0ABR5NEA3</accession>
<comment type="subcellular location">
    <subcellularLocation>
        <location evidence="1 7">Cell membrane</location>
        <topology evidence="1 7">Multi-pass membrane protein</topology>
    </subcellularLocation>
</comment>
<keyword evidence="5 7" id="KW-1133">Transmembrane helix</keyword>
<dbReference type="PANTHER" id="PTHR43163">
    <property type="entry name" value="DIPEPTIDE TRANSPORT SYSTEM PERMEASE PROTEIN DPPB-RELATED"/>
    <property type="match status" value="1"/>
</dbReference>
<protein>
    <submittedName>
        <fullName evidence="9">Peptide ABC transporter permease</fullName>
    </submittedName>
</protein>
<keyword evidence="3" id="KW-1003">Cell membrane</keyword>
<feature type="domain" description="ABC transmembrane type-1" evidence="8">
    <location>
        <begin position="96"/>
        <end position="305"/>
    </location>
</feature>
<keyword evidence="6 7" id="KW-0472">Membrane</keyword>
<comment type="similarity">
    <text evidence="7">Belongs to the binding-protein-dependent transport system permease family.</text>
</comment>
<evidence type="ECO:0000256" key="4">
    <source>
        <dbReference type="ARBA" id="ARBA00022692"/>
    </source>
</evidence>
<reference evidence="9 10" key="1">
    <citation type="submission" date="2015-09" db="EMBL/GenBank/DDBJ databases">
        <title>Genome sequencing project for genomic taxonomy and phylogenomics of Bacillus-like bacteria.</title>
        <authorList>
            <person name="Liu B."/>
            <person name="Wang J."/>
            <person name="Zhu Y."/>
            <person name="Liu G."/>
            <person name="Chen Q."/>
            <person name="Chen Z."/>
            <person name="Lan J."/>
            <person name="Che J."/>
            <person name="Ge C."/>
            <person name="Shi H."/>
            <person name="Pan Z."/>
            <person name="Liu X."/>
        </authorList>
    </citation>
    <scope>NUCLEOTIDE SEQUENCE [LARGE SCALE GENOMIC DNA]</scope>
    <source>
        <strain evidence="9 10">DSM 8552</strain>
    </source>
</reference>
<dbReference type="InterPro" id="IPR000515">
    <property type="entry name" value="MetI-like"/>
</dbReference>
<dbReference type="EMBL" id="LJJB01000007">
    <property type="protein sequence ID" value="KQL49873.1"/>
    <property type="molecule type" value="Genomic_DNA"/>
</dbReference>
<evidence type="ECO:0000256" key="6">
    <source>
        <dbReference type="ARBA" id="ARBA00023136"/>
    </source>
</evidence>